<dbReference type="GeneID" id="3854700"/>
<evidence type="ECO:0000313" key="1">
    <source>
        <dbReference type="EMBL" id="RAP02371.1"/>
    </source>
</evidence>
<dbReference type="RefSeq" id="WP_011407059.1">
    <property type="nucleotide sequence ID" value="NZ_LR698975.1"/>
</dbReference>
<accession>A0A328PWR6</accession>
<dbReference type="Proteomes" id="UP000248557">
    <property type="component" value="Unassembled WGS sequence"/>
</dbReference>
<dbReference type="EMBL" id="NGJK01000093">
    <property type="protein sequence ID" value="RAP02371.1"/>
    <property type="molecule type" value="Genomic_DNA"/>
</dbReference>
<dbReference type="AlphaFoldDB" id="A0A328PWR6"/>
<reference evidence="1 2" key="1">
    <citation type="submission" date="2017-05" db="EMBL/GenBank/DDBJ databases">
        <title>Host range expansion of the Methanosphaera genus to humans and monogastric animals involves recent and extensive reduction in genome content.</title>
        <authorList>
            <person name="Hoedt E.C."/>
            <person name="Volmer J.G."/>
            <person name="Parks D.H."/>
            <person name="Rosewarne C.P."/>
            <person name="Denman S.E."/>
            <person name="Mcsweeney C.S."/>
            <person name="O Cuiv P."/>
            <person name="Hugenholtz P."/>
            <person name="Tyson G.W."/>
            <person name="Morrison M."/>
        </authorList>
    </citation>
    <scope>NUCLEOTIDE SEQUENCE [LARGE SCALE GENOMIC DNA]</scope>
    <source>
        <strain evidence="1 2">PA5</strain>
    </source>
</reference>
<proteinExistence type="predicted"/>
<organism evidence="1 2">
    <name type="scientific">Methanosphaera stadtmanae</name>
    <dbReference type="NCBI Taxonomy" id="2317"/>
    <lineage>
        <taxon>Archaea</taxon>
        <taxon>Methanobacteriati</taxon>
        <taxon>Methanobacteriota</taxon>
        <taxon>Methanomada group</taxon>
        <taxon>Methanobacteria</taxon>
        <taxon>Methanobacteriales</taxon>
        <taxon>Methanobacteriaceae</taxon>
        <taxon>Methanosphaera</taxon>
    </lineage>
</organism>
<name>A0A328PWR6_9EURY</name>
<comment type="caution">
    <text evidence="1">The sequence shown here is derived from an EMBL/GenBank/DDBJ whole genome shotgun (WGS) entry which is preliminary data.</text>
</comment>
<protein>
    <submittedName>
        <fullName evidence="1">Uncharacterized protein</fullName>
    </submittedName>
</protein>
<evidence type="ECO:0000313" key="2">
    <source>
        <dbReference type="Proteomes" id="UP000248557"/>
    </source>
</evidence>
<gene>
    <name evidence="1" type="ORF">CA615_07460</name>
</gene>
<sequence length="96" mass="11234">MITINENDLRKLEKYYKANPSYELVDLLVNELADILEKSSGLQTDIYQDMDEKTYYRLYSGCSAVEVYVQNNIIQIDFDMGWQLNQSLQSQNNLPL</sequence>